<keyword evidence="2" id="KW-1185">Reference proteome</keyword>
<name>A0ABR6W199_9BACT</name>
<dbReference type="EMBL" id="VFIA01000004">
    <property type="protein sequence ID" value="MBC3790394.1"/>
    <property type="molecule type" value="Genomic_DNA"/>
</dbReference>
<organism evidence="1 2">
    <name type="scientific">Spirosoma utsteinense</name>
    <dbReference type="NCBI Taxonomy" id="2585773"/>
    <lineage>
        <taxon>Bacteria</taxon>
        <taxon>Pseudomonadati</taxon>
        <taxon>Bacteroidota</taxon>
        <taxon>Cytophagia</taxon>
        <taxon>Cytophagales</taxon>
        <taxon>Cytophagaceae</taxon>
        <taxon>Spirosoma</taxon>
    </lineage>
</organism>
<sequence length="138" mass="15650">MLLKSDLKRIASARLADADALFSASRFDGAAYLCGYVVEIVLKLRVCKTLQWEGFPESRKEFDGLASFKTHNLDALLHLSGVENKIKQFYFSDWSTVKAWDPESRYSRVSMRTKSETLQRRGEVLAILSATKTLLNVL</sequence>
<dbReference type="Proteomes" id="UP000700732">
    <property type="component" value="Unassembled WGS sequence"/>
</dbReference>
<proteinExistence type="predicted"/>
<evidence type="ECO:0000313" key="2">
    <source>
        <dbReference type="Proteomes" id="UP000700732"/>
    </source>
</evidence>
<comment type="caution">
    <text evidence="1">The sequence shown here is derived from an EMBL/GenBank/DDBJ whole genome shotgun (WGS) entry which is preliminary data.</text>
</comment>
<accession>A0ABR6W199</accession>
<protein>
    <recommendedName>
        <fullName evidence="3">HEPN domain-containing protein</fullName>
    </recommendedName>
</protein>
<evidence type="ECO:0000313" key="1">
    <source>
        <dbReference type="EMBL" id="MBC3790394.1"/>
    </source>
</evidence>
<evidence type="ECO:0008006" key="3">
    <source>
        <dbReference type="Google" id="ProtNLM"/>
    </source>
</evidence>
<reference evidence="1 2" key="1">
    <citation type="submission" date="2019-06" db="EMBL/GenBank/DDBJ databases">
        <title>Spirosoma utsteinense sp. nov. isolated from Antarctic ice-free soils.</title>
        <authorList>
            <person name="Tahon G."/>
        </authorList>
    </citation>
    <scope>NUCLEOTIDE SEQUENCE [LARGE SCALE GENOMIC DNA]</scope>
    <source>
        <strain evidence="1 2">LMG 31447</strain>
    </source>
</reference>
<gene>
    <name evidence="1" type="ORF">FH603_883</name>
</gene>
<dbReference type="RefSeq" id="WP_186736232.1">
    <property type="nucleotide sequence ID" value="NZ_VFIA01000004.1"/>
</dbReference>